<protein>
    <submittedName>
        <fullName evidence="1">Uncharacterized protein</fullName>
    </submittedName>
</protein>
<reference evidence="2" key="1">
    <citation type="submission" date="2018-05" db="EMBL/GenBank/DDBJ databases">
        <title>Draft genome sequence of Stemphylium lycopersici strain CIDEFI 213.</title>
        <authorList>
            <person name="Medina R."/>
            <person name="Franco M.E.E."/>
            <person name="Lucentini C.G."/>
            <person name="Saparrat M.C.N."/>
            <person name="Balatti P.A."/>
        </authorList>
    </citation>
    <scope>NUCLEOTIDE SEQUENCE [LARGE SCALE GENOMIC DNA]</scope>
    <source>
        <strain evidence="2">CIDEFI 213</strain>
    </source>
</reference>
<proteinExistence type="predicted"/>
<dbReference type="STRING" id="183478.A0A364NAH4"/>
<gene>
    <name evidence="1" type="ORF">DDE83_002600</name>
</gene>
<evidence type="ECO:0000313" key="2">
    <source>
        <dbReference type="Proteomes" id="UP000249619"/>
    </source>
</evidence>
<keyword evidence="2" id="KW-1185">Reference proteome</keyword>
<dbReference type="AlphaFoldDB" id="A0A364NAH4"/>
<accession>A0A364NAH4</accession>
<name>A0A364NAH4_STELY</name>
<organism evidence="1 2">
    <name type="scientific">Stemphylium lycopersici</name>
    <name type="common">Tomato gray leaf spot disease fungus</name>
    <name type="synonym">Thyrospora lycopersici</name>
    <dbReference type="NCBI Taxonomy" id="183478"/>
    <lineage>
        <taxon>Eukaryota</taxon>
        <taxon>Fungi</taxon>
        <taxon>Dikarya</taxon>
        <taxon>Ascomycota</taxon>
        <taxon>Pezizomycotina</taxon>
        <taxon>Dothideomycetes</taxon>
        <taxon>Pleosporomycetidae</taxon>
        <taxon>Pleosporales</taxon>
        <taxon>Pleosporineae</taxon>
        <taxon>Pleosporaceae</taxon>
        <taxon>Stemphylium</taxon>
    </lineage>
</organism>
<dbReference type="SUPFAM" id="SSF52047">
    <property type="entry name" value="RNI-like"/>
    <property type="match status" value="1"/>
</dbReference>
<dbReference type="EMBL" id="QGDH01000027">
    <property type="protein sequence ID" value="RAR14031.1"/>
    <property type="molecule type" value="Genomic_DNA"/>
</dbReference>
<evidence type="ECO:0000313" key="1">
    <source>
        <dbReference type="EMBL" id="RAR14031.1"/>
    </source>
</evidence>
<dbReference type="Proteomes" id="UP000249619">
    <property type="component" value="Unassembled WGS sequence"/>
</dbReference>
<sequence>MDSVHAALLTCPNITHLDLSVDDPTCTTGYASSLPFNPMGGERYPNLTILKLYGYDLRRTETDGPENKINWELWVDAMDWTKIEELGLRNPLPKALSRVLGTSWTLRRLESADPYLMRVLQNNTLTHLSWVDRARYNRDMDPRAFSIDYADLDAILDRQGKSLQSLEFRCTEITSHGLPYGQFNFSTIRDRTENLAHLSIDVPRNGTWPLEILKDIAAIPTLQRADIWFNMQSECQRLYENHNHANPDHTLWTRSSKDRHFGKDFCKGEDRFQKPYLNKTSALELFKHMRANKEGIELSEVTFWIGDWMTRPWESLVWGANFLDGRRAQVECHARDDVDMEDWCVVEKWGEEYWTKSFPPSIPWDDDDDWELDLEEYDV</sequence>
<comment type="caution">
    <text evidence="1">The sequence shown here is derived from an EMBL/GenBank/DDBJ whole genome shotgun (WGS) entry which is preliminary data.</text>
</comment>